<dbReference type="InterPro" id="IPR006153">
    <property type="entry name" value="Cation/H_exchanger_TM"/>
</dbReference>
<reference evidence="13 14" key="1">
    <citation type="submission" date="2015-07" db="EMBL/GenBank/DDBJ databases">
        <authorList>
            <person name="Voget S."/>
            <person name="Dogs M."/>
            <person name="Brinkhoff T.H."/>
            <person name="Daniel R."/>
        </authorList>
    </citation>
    <scope>NUCLEOTIDE SEQUENCE [LARGE SCALE GENOMIC DNA]</scope>
    <source>
        <strain evidence="13 14">B14</strain>
    </source>
</reference>
<feature type="transmembrane region" description="Helical" evidence="11">
    <location>
        <begin position="85"/>
        <end position="107"/>
    </location>
</feature>
<sequence length="624" mass="67723">MDSFLYQASIYLAAAVIAVPIAARLGLGSVLGYLAAGIIIGPVLGLVGSETEDLQHFAEFGVVMMLFLIGLELEPRALWDMRHRLIGLGGLQVVLSTLAIMGIAMAYNQPWGVALAIGLTLALSSTAIVLQTLSEKGLMQTSGGRSVFSVLLTQDIAVIPILAFLPLLIAAVPTKMAEDGSILRAGEEAHDKGHHSLSLIEGLPGWGVTLVTIAAIGVVILVGVFLTRPLFRYIHAARLREMYTALALLIVVGISFLMTLVGLSPALGAFLAGVVLASSEFRHELETDLEPFKGLLLGLFFITVGAGINFTLLFDNLGNIIAMSLLVIIVKGMILYGLGRAFKLKGKDQWLFALALAQAGEFGFVLVSFSVVQGVIPVDVAETLLLVIALTMLITPLLFILHDVLSKRMKDTQEQHADDEIDIEGPVIIAGIGRFGQIVNRLVQGNGFQTVVLDHNMETIAVMRRFGFKGFLGDPTRPDILRAAGIETARVLVVALDDPESAIKLVQYARKKRPDLHIVARARDRSHVYRLYQAGANDIVRELFDGSLRAGRYVLENVGLSEYEAAEAERIFYHHDRHSVQELAQLWDPDVPTSQNPAYLARAKELQKELETAFLSRDAEDKGA</sequence>
<feature type="transmembrane region" description="Helical" evidence="11">
    <location>
        <begin position="243"/>
        <end position="260"/>
    </location>
</feature>
<comment type="similarity">
    <text evidence="2">Belongs to the monovalent cation:proton antiporter 2 (CPA2) transporter (TC 2.A.37) family.</text>
</comment>
<feature type="transmembrane region" description="Helical" evidence="11">
    <location>
        <begin position="30"/>
        <end position="48"/>
    </location>
</feature>
<dbReference type="PANTHER" id="PTHR46157">
    <property type="entry name" value="K(+) EFFLUX ANTIPORTER 3, CHLOROPLASTIC"/>
    <property type="match status" value="1"/>
</dbReference>
<evidence type="ECO:0000256" key="1">
    <source>
        <dbReference type="ARBA" id="ARBA00004141"/>
    </source>
</evidence>
<evidence type="ECO:0000256" key="3">
    <source>
        <dbReference type="ARBA" id="ARBA00022448"/>
    </source>
</evidence>
<dbReference type="NCBIfam" id="TIGR00932">
    <property type="entry name" value="2a37"/>
    <property type="match status" value="1"/>
</dbReference>
<evidence type="ECO:0000256" key="8">
    <source>
        <dbReference type="ARBA" id="ARBA00022989"/>
    </source>
</evidence>
<dbReference type="InterPro" id="IPR038770">
    <property type="entry name" value="Na+/solute_symporter_sf"/>
</dbReference>
<dbReference type="EMBL" id="CP143423">
    <property type="protein sequence ID" value="WVX49358.1"/>
    <property type="molecule type" value="Genomic_DNA"/>
</dbReference>
<dbReference type="InterPro" id="IPR036291">
    <property type="entry name" value="NAD(P)-bd_dom_sf"/>
</dbReference>
<organism evidence="13 14">
    <name type="scientific">Roseobacter fucihabitans</name>
    <dbReference type="NCBI Taxonomy" id="1537242"/>
    <lineage>
        <taxon>Bacteria</taxon>
        <taxon>Pseudomonadati</taxon>
        <taxon>Pseudomonadota</taxon>
        <taxon>Alphaproteobacteria</taxon>
        <taxon>Rhodobacterales</taxon>
        <taxon>Roseobacteraceae</taxon>
        <taxon>Roseobacter</taxon>
    </lineage>
</organism>
<evidence type="ECO:0000256" key="7">
    <source>
        <dbReference type="ARBA" id="ARBA00022958"/>
    </source>
</evidence>
<keyword evidence="7" id="KW-0630">Potassium</keyword>
<feature type="transmembrane region" description="Helical" evidence="11">
    <location>
        <begin position="295"/>
        <end position="314"/>
    </location>
</feature>
<proteinExistence type="inferred from homology"/>
<dbReference type="RefSeq" id="WP_187429637.1">
    <property type="nucleotide sequence ID" value="NZ_CP143423.1"/>
</dbReference>
<evidence type="ECO:0000256" key="4">
    <source>
        <dbReference type="ARBA" id="ARBA00022449"/>
    </source>
</evidence>
<dbReference type="InterPro" id="IPR004771">
    <property type="entry name" value="K/H_exchanger"/>
</dbReference>
<feature type="transmembrane region" description="Helical" evidence="11">
    <location>
        <begin position="54"/>
        <end position="73"/>
    </location>
</feature>
<gene>
    <name evidence="13" type="primary">kefC</name>
    <name evidence="13" type="ORF">ROLI_024510</name>
</gene>
<dbReference type="Pfam" id="PF00999">
    <property type="entry name" value="Na_H_Exchanger"/>
    <property type="match status" value="1"/>
</dbReference>
<keyword evidence="4" id="KW-0050">Antiport</keyword>
<feature type="transmembrane region" description="Helical" evidence="11">
    <location>
        <begin position="320"/>
        <end position="338"/>
    </location>
</feature>
<evidence type="ECO:0000313" key="14">
    <source>
        <dbReference type="Proteomes" id="UP001318682"/>
    </source>
</evidence>
<keyword evidence="5" id="KW-0633">Potassium transport</keyword>
<keyword evidence="3" id="KW-0813">Transport</keyword>
<dbReference type="Pfam" id="PF02254">
    <property type="entry name" value="TrkA_N"/>
    <property type="match status" value="1"/>
</dbReference>
<evidence type="ECO:0000256" key="9">
    <source>
        <dbReference type="ARBA" id="ARBA00023065"/>
    </source>
</evidence>
<evidence type="ECO:0000313" key="13">
    <source>
        <dbReference type="EMBL" id="WVX49358.1"/>
    </source>
</evidence>
<dbReference type="Proteomes" id="UP001318682">
    <property type="component" value="Chromosome"/>
</dbReference>
<keyword evidence="14" id="KW-1185">Reference proteome</keyword>
<feature type="transmembrane region" description="Helical" evidence="11">
    <location>
        <begin position="6"/>
        <end position="23"/>
    </location>
</feature>
<feature type="transmembrane region" description="Helical" evidence="11">
    <location>
        <begin position="206"/>
        <end position="231"/>
    </location>
</feature>
<evidence type="ECO:0000256" key="11">
    <source>
        <dbReference type="SAM" id="Phobius"/>
    </source>
</evidence>
<protein>
    <submittedName>
        <fullName evidence="13">Glutathione-regulated potassium-efflux system protein KefC</fullName>
    </submittedName>
</protein>
<accession>A0ABZ2BVD8</accession>
<keyword evidence="9" id="KW-0406">Ion transport</keyword>
<feature type="transmembrane region" description="Helical" evidence="11">
    <location>
        <begin position="384"/>
        <end position="405"/>
    </location>
</feature>
<feature type="transmembrane region" description="Helical" evidence="11">
    <location>
        <begin position="350"/>
        <end position="372"/>
    </location>
</feature>
<dbReference type="InterPro" id="IPR003148">
    <property type="entry name" value="RCK_N"/>
</dbReference>
<evidence type="ECO:0000256" key="10">
    <source>
        <dbReference type="ARBA" id="ARBA00023136"/>
    </source>
</evidence>
<dbReference type="Gene3D" id="1.20.1530.20">
    <property type="match status" value="1"/>
</dbReference>
<reference evidence="14" key="2">
    <citation type="submission" date="2024-01" db="EMBL/GenBank/DDBJ databases">
        <title>Roseobacter fucihabitans sp. nov., isolated from the brown alga Fucus spiralis.</title>
        <authorList>
            <person name="Hahnke S."/>
            <person name="Berger M."/>
            <person name="Schlingloff A."/>
            <person name="Athale I."/>
            <person name="Neumann-Schaal M."/>
            <person name="Adenaya A."/>
            <person name="Poehlein A."/>
            <person name="Daniel R."/>
            <person name="Pertersen J."/>
            <person name="Brinkhoff T."/>
        </authorList>
    </citation>
    <scope>NUCLEOTIDE SEQUENCE [LARGE SCALE GENOMIC DNA]</scope>
    <source>
        <strain evidence="14">B14</strain>
    </source>
</reference>
<dbReference type="PANTHER" id="PTHR46157:SF4">
    <property type="entry name" value="K(+) EFFLUX ANTIPORTER 3, CHLOROPLASTIC"/>
    <property type="match status" value="1"/>
</dbReference>
<dbReference type="Gene3D" id="3.40.50.720">
    <property type="entry name" value="NAD(P)-binding Rossmann-like Domain"/>
    <property type="match status" value="1"/>
</dbReference>
<evidence type="ECO:0000259" key="12">
    <source>
        <dbReference type="PROSITE" id="PS51201"/>
    </source>
</evidence>
<evidence type="ECO:0000256" key="5">
    <source>
        <dbReference type="ARBA" id="ARBA00022538"/>
    </source>
</evidence>
<name>A0ABZ2BVD8_9RHOB</name>
<feature type="transmembrane region" description="Helical" evidence="11">
    <location>
        <begin position="146"/>
        <end position="169"/>
    </location>
</feature>
<keyword evidence="6 11" id="KW-0812">Transmembrane</keyword>
<dbReference type="SUPFAM" id="SSF51735">
    <property type="entry name" value="NAD(P)-binding Rossmann-fold domains"/>
    <property type="match status" value="1"/>
</dbReference>
<dbReference type="PROSITE" id="PS51201">
    <property type="entry name" value="RCK_N"/>
    <property type="match status" value="1"/>
</dbReference>
<keyword evidence="8 11" id="KW-1133">Transmembrane helix</keyword>
<comment type="subcellular location">
    <subcellularLocation>
        <location evidence="1">Membrane</location>
        <topology evidence="1">Multi-pass membrane protein</topology>
    </subcellularLocation>
</comment>
<keyword evidence="10 11" id="KW-0472">Membrane</keyword>
<evidence type="ECO:0000256" key="6">
    <source>
        <dbReference type="ARBA" id="ARBA00022692"/>
    </source>
</evidence>
<feature type="domain" description="RCK N-terminal" evidence="12">
    <location>
        <begin position="424"/>
        <end position="541"/>
    </location>
</feature>
<evidence type="ECO:0000256" key="2">
    <source>
        <dbReference type="ARBA" id="ARBA00005551"/>
    </source>
</evidence>
<feature type="transmembrane region" description="Helical" evidence="11">
    <location>
        <begin position="113"/>
        <end position="134"/>
    </location>
</feature>